<organism evidence="1 2">
    <name type="scientific">Tribonema minus</name>
    <dbReference type="NCBI Taxonomy" id="303371"/>
    <lineage>
        <taxon>Eukaryota</taxon>
        <taxon>Sar</taxon>
        <taxon>Stramenopiles</taxon>
        <taxon>Ochrophyta</taxon>
        <taxon>PX clade</taxon>
        <taxon>Xanthophyceae</taxon>
        <taxon>Tribonematales</taxon>
        <taxon>Tribonemataceae</taxon>
        <taxon>Tribonema</taxon>
    </lineage>
</organism>
<gene>
    <name evidence="1" type="ORF">JKP88DRAFT_256264</name>
</gene>
<dbReference type="Proteomes" id="UP000664859">
    <property type="component" value="Unassembled WGS sequence"/>
</dbReference>
<evidence type="ECO:0000313" key="2">
    <source>
        <dbReference type="Proteomes" id="UP000664859"/>
    </source>
</evidence>
<name>A0A835YSX0_9STRA</name>
<keyword evidence="2" id="KW-1185">Reference proteome</keyword>
<accession>A0A835YSX0</accession>
<evidence type="ECO:0000313" key="1">
    <source>
        <dbReference type="EMBL" id="KAG5179467.1"/>
    </source>
</evidence>
<proteinExistence type="predicted"/>
<protein>
    <submittedName>
        <fullName evidence="1">Uncharacterized protein</fullName>
    </submittedName>
</protein>
<sequence length="214" mass="23829">MASDYVSRASKDILPLDHYDWNRAPDNERLCYFLNYFSVEGAILEWVHVQSPGVEALSGTVVPDATAADEGGIVMFADSKSCTRCGVIEEYKLSKREDQVFDTLYITRACNTASCQTTGFHISQHGAVGDREHNSATACCFVQAEVGTGAKSTTLTLSMLLQLLLTQRWIENQDGTARRGMVRISKQGPHALCLWLSWMRTADWNSIRVDKRKG</sequence>
<comment type="caution">
    <text evidence="1">The sequence shown here is derived from an EMBL/GenBank/DDBJ whole genome shotgun (WGS) entry which is preliminary data.</text>
</comment>
<dbReference type="EMBL" id="JAFCMP010000466">
    <property type="protein sequence ID" value="KAG5179467.1"/>
    <property type="molecule type" value="Genomic_DNA"/>
</dbReference>
<reference evidence="1" key="1">
    <citation type="submission" date="2021-02" db="EMBL/GenBank/DDBJ databases">
        <title>First Annotated Genome of the Yellow-green Alga Tribonema minus.</title>
        <authorList>
            <person name="Mahan K.M."/>
        </authorList>
    </citation>
    <scope>NUCLEOTIDE SEQUENCE</scope>
    <source>
        <strain evidence="1">UTEX B ZZ1240</strain>
    </source>
</reference>
<dbReference type="AlphaFoldDB" id="A0A835YSX0"/>